<reference evidence="15 16" key="1">
    <citation type="journal article" date="2014" name="Nat. Commun.">
        <title>Klebsormidium flaccidum genome reveals primary factors for plant terrestrial adaptation.</title>
        <authorList>
            <person name="Hori K."/>
            <person name="Maruyama F."/>
            <person name="Fujisawa T."/>
            <person name="Togashi T."/>
            <person name="Yamamoto N."/>
            <person name="Seo M."/>
            <person name="Sato S."/>
            <person name="Yamada T."/>
            <person name="Mori H."/>
            <person name="Tajima N."/>
            <person name="Moriyama T."/>
            <person name="Ikeuchi M."/>
            <person name="Watanabe M."/>
            <person name="Wada H."/>
            <person name="Kobayashi K."/>
            <person name="Saito M."/>
            <person name="Masuda T."/>
            <person name="Sasaki-Sekimoto Y."/>
            <person name="Mashiguchi K."/>
            <person name="Awai K."/>
            <person name="Shimojima M."/>
            <person name="Masuda S."/>
            <person name="Iwai M."/>
            <person name="Nobusawa T."/>
            <person name="Narise T."/>
            <person name="Kondo S."/>
            <person name="Saito H."/>
            <person name="Sato R."/>
            <person name="Murakawa M."/>
            <person name="Ihara Y."/>
            <person name="Oshima-Yamada Y."/>
            <person name="Ohtaka K."/>
            <person name="Satoh M."/>
            <person name="Sonobe K."/>
            <person name="Ishii M."/>
            <person name="Ohtani R."/>
            <person name="Kanamori-Sato M."/>
            <person name="Honoki R."/>
            <person name="Miyazaki D."/>
            <person name="Mochizuki H."/>
            <person name="Umetsu J."/>
            <person name="Higashi K."/>
            <person name="Shibata D."/>
            <person name="Kamiya Y."/>
            <person name="Sato N."/>
            <person name="Nakamura Y."/>
            <person name="Tabata S."/>
            <person name="Ida S."/>
            <person name="Kurokawa K."/>
            <person name="Ohta H."/>
        </authorList>
    </citation>
    <scope>NUCLEOTIDE SEQUENCE [LARGE SCALE GENOMIC DNA]</scope>
    <source>
        <strain evidence="15 16">NIES-2285</strain>
    </source>
</reference>
<dbReference type="InterPro" id="IPR057855">
    <property type="entry name" value="Beta-prop_WDR19_1st"/>
</dbReference>
<sequence length="1371" mass="148873">MKKLFTIDASQNGRGSVAFTWSPRGTHLAVAGTQRRVCIYLRSGQLYDEILLPEPDGKISSSEADLSCCITLAWDAPGDTLAILQRGGYSILLYAPATKERTKVETGMKELTFLSWAKSGPVLAVGTAKGNLLLYNQALGKRIPIMGKHTKRITCGAWSAGNRLALGSDDRRVSVSTDAGDTIKELSMKSEPVEVTFADMKDDSGASGPKMENTVCVNVGRKTLYLYRLSDKEGDKPTTPLELAFQDVYGQILCHRWFGDGYVLLGFSTGHIVIVSTHTKELSEEVHSAKILKDGVSDVAYCAALDRVATCGGNTVKFVDLRGLEFKEIKSDQLTLDAGAKCARVQWTRDGQVLTVATKDGELHGFLATLPAVCASWDARVAHLTSLQELSVEDTLGQGIALRVELFAEPAACALGPLHCAAAAANQAWFYHLPGDGLASPSMLESHKEYSGDVQEIRLNSRFAAVLVNGRIELHTLSSPGETPTDPEEAPPPHFTLPEGDQVGTDTITTVALTEASLICATSGGEVLYYFLDPHTGPALINECKHPGGKIHRLSSNPLGTRVALLDGHGAVVLYNPVTDEALPVPTGQNVEAVLWDLCDPGVFFVVEPGQIVCHVYSPVTVSSPTITVVGATPRPLGHCPITVYHGVVTCLVQGGGLEGFTLTSHTRLQGTEARFAEAGAERFEQNLALLRLKPAFMEALLLKKQDAWERLARAALRELDVDLAARAFRQLGDAGMVQSLLGIAHVEEIHLLAGHVLLLLGEDYDAAQERFLQSSRPIAALEMRKDLRQWDQALKLARQLDPSSVGDISREYAQLLEMRGEFQPALDYYNQALASATNDDEKRASARAGVARVTIQLGDVRRGRQLALECASAQLCRECAAILEGMNHMQDAAELYERGGQEEKAASIYIATRNFAAAQPLLARISAPKLHLQYAKAKEADGKFDAAAAAYEAAGEMDHMVRLLLGPLQNPQKGFAIARGTRSADAAAMAAKHCLMSGNYAEAVEFLVLSKRPEEAFELAQTHDTMDAYAALVADGAAPDGTLRLAKYYESRTAFGKAARFYDKCGQAKQALRLYLRSGAEGDIEQAIEMVGRRKDDELTGQLVDYLVEGAEQTLKNHNLLFKLHLELGDFVQAAKMAVLIARQEQEAGNYKVAHTQLLQTFLELQSHGRRPPSELSRQLMLLHSYVLVKTLVKLGDHESAARMLIRVSRNISKFPAHVVPILTSTVIECQRSGLRNTAFEYASMLMRPEYRASIAAAYKKKIEDVVRRRERGDEADEPAAACPHCAAAIPATQLECPSCKNSLPYCVATGRHMVLGDWTTCPECTFPALASELTKVLELDGCCPMCSARLDPSALQLLANPLAGLRKNA</sequence>
<dbReference type="SMART" id="SM00320">
    <property type="entry name" value="WD40"/>
    <property type="match status" value="4"/>
</dbReference>
<evidence type="ECO:0000256" key="4">
    <source>
        <dbReference type="ARBA" id="ARBA00022737"/>
    </source>
</evidence>
<dbReference type="OrthoDB" id="10250638at2759"/>
<organism evidence="15 16">
    <name type="scientific">Klebsormidium nitens</name>
    <name type="common">Green alga</name>
    <name type="synonym">Ulothrix nitens</name>
    <dbReference type="NCBI Taxonomy" id="105231"/>
    <lineage>
        <taxon>Eukaryota</taxon>
        <taxon>Viridiplantae</taxon>
        <taxon>Streptophyta</taxon>
        <taxon>Klebsormidiophyceae</taxon>
        <taxon>Klebsormidiales</taxon>
        <taxon>Klebsormidiaceae</taxon>
        <taxon>Klebsormidium</taxon>
    </lineage>
</organism>
<feature type="domain" description="WDR19 first beta-propeller" evidence="13">
    <location>
        <begin position="17"/>
        <end position="361"/>
    </location>
</feature>
<dbReference type="STRING" id="105231.A0A1Y1HX18"/>
<evidence type="ECO:0000259" key="13">
    <source>
        <dbReference type="Pfam" id="PF23389"/>
    </source>
</evidence>
<dbReference type="Pfam" id="PF24762">
    <property type="entry name" value="TPR_IF140-IFT172"/>
    <property type="match status" value="1"/>
</dbReference>
<keyword evidence="7" id="KW-0969">Cilium</keyword>
<evidence type="ECO:0000256" key="1">
    <source>
        <dbReference type="ARBA" id="ARBA00004120"/>
    </source>
</evidence>
<gene>
    <name evidence="15" type="ORF">KFL_000880240</name>
</gene>
<evidence type="ECO:0000256" key="10">
    <source>
        <dbReference type="SAM" id="MobiDB-lite"/>
    </source>
</evidence>
<feature type="region of interest" description="Disordered" evidence="10">
    <location>
        <begin position="476"/>
        <end position="502"/>
    </location>
</feature>
<evidence type="ECO:0000256" key="7">
    <source>
        <dbReference type="ARBA" id="ARBA00023069"/>
    </source>
</evidence>
<dbReference type="GO" id="GO:0030991">
    <property type="term" value="C:intraciliary transport particle A"/>
    <property type="evidence" value="ECO:0000318"/>
    <property type="project" value="GO_Central"/>
</dbReference>
<dbReference type="InterPro" id="IPR039468">
    <property type="entry name" value="WDR19_WD40_rpt"/>
</dbReference>
<dbReference type="Pfam" id="PF23389">
    <property type="entry name" value="Beta-prop_WDR19_1st"/>
    <property type="match status" value="1"/>
</dbReference>
<keyword evidence="9" id="KW-0966">Cell projection</keyword>
<keyword evidence="16" id="KW-1185">Reference proteome</keyword>
<dbReference type="OMA" id="NDMLTHT"/>
<name>A0A1Y1HX18_KLENI</name>
<protein>
    <recommendedName>
        <fullName evidence="17">WD repeat-containing protein 19</fullName>
    </recommendedName>
</protein>
<comment type="subcellular location">
    <subcellularLocation>
        <location evidence="1">Cytoplasm</location>
        <location evidence="1">Cytoskeleton</location>
        <location evidence="1">Cilium basal body</location>
    </subcellularLocation>
</comment>
<feature type="domain" description="IFT121-like zinc finger" evidence="12">
    <location>
        <begin position="1306"/>
        <end position="1352"/>
    </location>
</feature>
<dbReference type="InterPro" id="IPR001680">
    <property type="entry name" value="WD40_rpt"/>
</dbReference>
<keyword evidence="5" id="KW-0970">Cilium biogenesis/degradation</keyword>
<dbReference type="InterPro" id="IPR015943">
    <property type="entry name" value="WD40/YVTN_repeat-like_dom_sf"/>
</dbReference>
<dbReference type="InterPro" id="IPR056170">
    <property type="entry name" value="Znf_IFT121-like"/>
</dbReference>
<evidence type="ECO:0000256" key="6">
    <source>
        <dbReference type="ARBA" id="ARBA00022803"/>
    </source>
</evidence>
<dbReference type="Gene3D" id="2.130.10.10">
    <property type="entry name" value="YVTN repeat-like/Quinoprotein amine dehydrogenase"/>
    <property type="match status" value="2"/>
</dbReference>
<evidence type="ECO:0000313" key="16">
    <source>
        <dbReference type="Proteomes" id="UP000054558"/>
    </source>
</evidence>
<feature type="domain" description="IF140/IFT172/WDR19 TPR" evidence="14">
    <location>
        <begin position="879"/>
        <end position="1112"/>
    </location>
</feature>
<evidence type="ECO:0000256" key="9">
    <source>
        <dbReference type="ARBA" id="ARBA00023273"/>
    </source>
</evidence>
<dbReference type="Gene3D" id="1.25.40.470">
    <property type="match status" value="2"/>
</dbReference>
<evidence type="ECO:0000256" key="8">
    <source>
        <dbReference type="ARBA" id="ARBA00023212"/>
    </source>
</evidence>
<keyword evidence="8" id="KW-0206">Cytoskeleton</keyword>
<dbReference type="GO" id="GO:0060271">
    <property type="term" value="P:cilium assembly"/>
    <property type="evidence" value="ECO:0000318"/>
    <property type="project" value="GO_Central"/>
</dbReference>
<keyword evidence="6" id="KW-0802">TPR repeat</keyword>
<evidence type="ECO:0000313" key="15">
    <source>
        <dbReference type="EMBL" id="GAQ81709.1"/>
    </source>
</evidence>
<dbReference type="EMBL" id="DF237037">
    <property type="protein sequence ID" value="GAQ81709.1"/>
    <property type="molecule type" value="Genomic_DNA"/>
</dbReference>
<proteinExistence type="predicted"/>
<evidence type="ECO:0000256" key="2">
    <source>
        <dbReference type="ARBA" id="ARBA00022490"/>
    </source>
</evidence>
<dbReference type="Pfam" id="PF15911">
    <property type="entry name" value="Beta-prop_WDR19_2nd"/>
    <property type="match status" value="1"/>
</dbReference>
<keyword evidence="4" id="KW-0677">Repeat</keyword>
<evidence type="ECO:0000256" key="3">
    <source>
        <dbReference type="ARBA" id="ARBA00022574"/>
    </source>
</evidence>
<feature type="domain" description="WDR19 WD40 repeat" evidence="11">
    <location>
        <begin position="381"/>
        <end position="666"/>
    </location>
</feature>
<evidence type="ECO:0000259" key="12">
    <source>
        <dbReference type="Pfam" id="PF23145"/>
    </source>
</evidence>
<dbReference type="InterPro" id="IPR040379">
    <property type="entry name" value="WDR19/dyf-2"/>
</dbReference>
<dbReference type="Proteomes" id="UP000054558">
    <property type="component" value="Unassembled WGS sequence"/>
</dbReference>
<dbReference type="PANTHER" id="PTHR14920:SF0">
    <property type="entry name" value="WD REPEAT DOMAIN 19"/>
    <property type="match status" value="1"/>
</dbReference>
<accession>A0A1Y1HX18</accession>
<dbReference type="GO" id="GO:0005929">
    <property type="term" value="C:cilium"/>
    <property type="evidence" value="ECO:0000318"/>
    <property type="project" value="GO_Central"/>
</dbReference>
<dbReference type="GO" id="GO:0035721">
    <property type="term" value="P:intraciliary retrograde transport"/>
    <property type="evidence" value="ECO:0000318"/>
    <property type="project" value="GO_Central"/>
</dbReference>
<evidence type="ECO:0000259" key="14">
    <source>
        <dbReference type="Pfam" id="PF24762"/>
    </source>
</evidence>
<evidence type="ECO:0000259" key="11">
    <source>
        <dbReference type="Pfam" id="PF15911"/>
    </source>
</evidence>
<dbReference type="Pfam" id="PF23145">
    <property type="entry name" value="Zf_2nd_IFT121"/>
    <property type="match status" value="1"/>
</dbReference>
<evidence type="ECO:0008006" key="17">
    <source>
        <dbReference type="Google" id="ProtNLM"/>
    </source>
</evidence>
<keyword evidence="2" id="KW-0963">Cytoplasm</keyword>
<dbReference type="PANTHER" id="PTHR14920">
    <property type="entry name" value="OSMOTIC AVOIDANCE ABNORMAL PROTEIN 1/WD REPEAT MEMBRANE PROTEIN"/>
    <property type="match status" value="1"/>
</dbReference>
<keyword evidence="3" id="KW-0853">WD repeat</keyword>
<dbReference type="InterPro" id="IPR056168">
    <property type="entry name" value="TPR_IF140/IFT172/WDR19"/>
</dbReference>
<evidence type="ECO:0000256" key="5">
    <source>
        <dbReference type="ARBA" id="ARBA00022794"/>
    </source>
</evidence>
<dbReference type="SUPFAM" id="SSF69322">
    <property type="entry name" value="Tricorn protease domain 2"/>
    <property type="match status" value="1"/>
</dbReference>